<organism evidence="1">
    <name type="scientific">Arabidopsis thaliana</name>
    <name type="common">Mouse-ear cress</name>
    <dbReference type="NCBI Taxonomy" id="3702"/>
    <lineage>
        <taxon>Eukaryota</taxon>
        <taxon>Viridiplantae</taxon>
        <taxon>Streptophyta</taxon>
        <taxon>Embryophyta</taxon>
        <taxon>Tracheophyta</taxon>
        <taxon>Spermatophyta</taxon>
        <taxon>Magnoliopsida</taxon>
        <taxon>eudicotyledons</taxon>
        <taxon>Gunneridae</taxon>
        <taxon>Pentapetalae</taxon>
        <taxon>rosids</taxon>
        <taxon>malvids</taxon>
        <taxon>Brassicales</taxon>
        <taxon>Brassicaceae</taxon>
        <taxon>Camelineae</taxon>
        <taxon>Arabidopsis</taxon>
    </lineage>
</organism>
<sequence>MHCLDLGLVFSLQEQNQSQRLLDGY</sequence>
<reference evidence="1" key="1">
    <citation type="submission" date="2006-07" db="EMBL/GenBank/DDBJ databases">
        <title>Large-scale analysis of RIKEN Arabidopsis full-length (RAFL) cDNAs.</title>
        <authorList>
            <person name="Totoki Y."/>
            <person name="Seki M."/>
            <person name="Ishida J."/>
            <person name="Nakajima M."/>
            <person name="Enju A."/>
            <person name="Morosawa T."/>
            <person name="Kamiya A."/>
            <person name="Narusaka M."/>
            <person name="Shin-i T."/>
            <person name="Nakagawa M."/>
            <person name="Sakamoto N."/>
            <person name="Oishi K."/>
            <person name="Kohara Y."/>
            <person name="Kobayashi M."/>
            <person name="Toyoda A."/>
            <person name="Sakaki Y."/>
            <person name="Sakurai T."/>
            <person name="Iida K."/>
            <person name="Akiyama K."/>
            <person name="Satou M."/>
            <person name="Toyoda T."/>
            <person name="Konagaya A."/>
            <person name="Carninci P."/>
            <person name="Kawai J."/>
            <person name="Hayashizaki Y."/>
            <person name="Shinozaki K."/>
        </authorList>
    </citation>
    <scope>NUCLEOTIDE SEQUENCE</scope>
</reference>
<proteinExistence type="evidence at transcript level"/>
<protein>
    <submittedName>
        <fullName evidence="1">Uncharacterized protein</fullName>
    </submittedName>
</protein>
<evidence type="ECO:0000313" key="1">
    <source>
        <dbReference type="EMBL" id="BAF01467.1"/>
    </source>
</evidence>
<dbReference type="EMBL" id="AK229622">
    <property type="protein sequence ID" value="BAF01467.1"/>
    <property type="molecule type" value="mRNA"/>
</dbReference>
<dbReference type="AlphaFoldDB" id="Q0WN33"/>
<accession>Q0WN33</accession>
<name>Q0WN33_ARATH</name>